<evidence type="ECO:0008006" key="4">
    <source>
        <dbReference type="Google" id="ProtNLM"/>
    </source>
</evidence>
<protein>
    <recommendedName>
        <fullName evidence="4">Lipoprotein</fullName>
    </recommendedName>
</protein>
<organism evidence="2 3">
    <name type="scientific">Flavobacterium gyeonganense</name>
    <dbReference type="NCBI Taxonomy" id="1310418"/>
    <lineage>
        <taxon>Bacteria</taxon>
        <taxon>Pseudomonadati</taxon>
        <taxon>Bacteroidota</taxon>
        <taxon>Flavobacteriia</taxon>
        <taxon>Flavobacteriales</taxon>
        <taxon>Flavobacteriaceae</taxon>
        <taxon>Flavobacterium</taxon>
    </lineage>
</organism>
<dbReference type="PROSITE" id="PS51257">
    <property type="entry name" value="PROKAR_LIPOPROTEIN"/>
    <property type="match status" value="1"/>
</dbReference>
<feature type="chain" id="PRO_5045847861" description="Lipoprotein" evidence="1">
    <location>
        <begin position="21"/>
        <end position="175"/>
    </location>
</feature>
<proteinExistence type="predicted"/>
<name>A0ABV5HCJ0_9FLAO</name>
<evidence type="ECO:0000313" key="2">
    <source>
        <dbReference type="EMBL" id="MFB9109558.1"/>
    </source>
</evidence>
<dbReference type="EMBL" id="JBHMFE010000017">
    <property type="protein sequence ID" value="MFB9109558.1"/>
    <property type="molecule type" value="Genomic_DNA"/>
</dbReference>
<evidence type="ECO:0000256" key="1">
    <source>
        <dbReference type="SAM" id="SignalP"/>
    </source>
</evidence>
<keyword evidence="1" id="KW-0732">Signal</keyword>
<gene>
    <name evidence="2" type="ORF">ACFFVK_13305</name>
</gene>
<evidence type="ECO:0000313" key="3">
    <source>
        <dbReference type="Proteomes" id="UP001589562"/>
    </source>
</evidence>
<comment type="caution">
    <text evidence="2">The sequence shown here is derived from an EMBL/GenBank/DDBJ whole genome shotgun (WGS) entry which is preliminary data.</text>
</comment>
<keyword evidence="3" id="KW-1185">Reference proteome</keyword>
<dbReference type="RefSeq" id="WP_379680617.1">
    <property type="nucleotide sequence ID" value="NZ_JBHMFE010000017.1"/>
</dbReference>
<feature type="signal peptide" evidence="1">
    <location>
        <begin position="1"/>
        <end position="20"/>
    </location>
</feature>
<reference evidence="2 3" key="1">
    <citation type="submission" date="2024-09" db="EMBL/GenBank/DDBJ databases">
        <authorList>
            <person name="Sun Q."/>
            <person name="Mori K."/>
        </authorList>
    </citation>
    <scope>NUCLEOTIDE SEQUENCE [LARGE SCALE GENOMIC DNA]</scope>
    <source>
        <strain evidence="2 3">CECT 8365</strain>
    </source>
</reference>
<dbReference type="Proteomes" id="UP001589562">
    <property type="component" value="Unassembled WGS sequence"/>
</dbReference>
<sequence>MKLKKTPFLLFSFSVLIIFACENKKEISIPVKNNNGTIATLETIKNEESIVGIYQGDECGISVEIAKASNGYSYVLKTNNRKLTGKATFSTNESGEKYLVLEGIEWDEYEGDISHQDETDTISDPKKINKELEIPIGIGFAYKKDTLTLQNYGNAMNYYTKLGECDAKYIELVKK</sequence>
<accession>A0ABV5HCJ0</accession>